<organism evidence="3 4">
    <name type="scientific">Nonomuraea rosea</name>
    <dbReference type="NCBI Taxonomy" id="638574"/>
    <lineage>
        <taxon>Bacteria</taxon>
        <taxon>Bacillati</taxon>
        <taxon>Actinomycetota</taxon>
        <taxon>Actinomycetes</taxon>
        <taxon>Streptosporangiales</taxon>
        <taxon>Streptosporangiaceae</taxon>
        <taxon>Nonomuraea</taxon>
    </lineage>
</organism>
<dbReference type="Gene3D" id="3.30.420.10">
    <property type="entry name" value="Ribonuclease H-like superfamily/Ribonuclease H"/>
    <property type="match status" value="1"/>
</dbReference>
<feature type="region of interest" description="Disordered" evidence="1">
    <location>
        <begin position="26"/>
        <end position="52"/>
    </location>
</feature>
<dbReference type="NCBIfam" id="NF033516">
    <property type="entry name" value="transpos_IS3"/>
    <property type="match status" value="1"/>
</dbReference>
<evidence type="ECO:0000313" key="3">
    <source>
        <dbReference type="EMBL" id="GAA3604184.1"/>
    </source>
</evidence>
<evidence type="ECO:0000259" key="2">
    <source>
        <dbReference type="PROSITE" id="PS50994"/>
    </source>
</evidence>
<protein>
    <submittedName>
        <fullName evidence="3">IS3 family transposase</fullName>
    </submittedName>
</protein>
<sequence length="340" mass="37790">MIDEAFAALEPVLGVTAACALSGKSRATMHRHRHPAPVALGPRPAPAPHPATLSSDERARVLAVLHSARFVDKAPAQVWATLLDEGVYLCSISTMYRLLRECGEVRERRRQATHAARVRPELVARGPSQVFTWDITKLKTAVKGVYYDLYVMIDIYSRYVVHWEVHARENAELAEQFIAAAIRANGGQAPMHVHADRGTSMTSKPVAALLAELNIAQSHSRPRVSNDNPYSEAQFRTLKYCPAFPERFGSIAHARAFCQEFFTCYNHEHRHSGIGLHTPASVHLGTARQIRAERARTLQAAYAANPGRFRRKPTPPSLPKAVWINEPVKEESNSDTEQVA</sequence>
<dbReference type="InterPro" id="IPR036397">
    <property type="entry name" value="RNaseH_sf"/>
</dbReference>
<dbReference type="InterPro" id="IPR048020">
    <property type="entry name" value="Transpos_IS3"/>
</dbReference>
<reference evidence="4" key="1">
    <citation type="journal article" date="2019" name="Int. J. Syst. Evol. Microbiol.">
        <title>The Global Catalogue of Microorganisms (GCM) 10K type strain sequencing project: providing services to taxonomists for standard genome sequencing and annotation.</title>
        <authorList>
            <consortium name="The Broad Institute Genomics Platform"/>
            <consortium name="The Broad Institute Genome Sequencing Center for Infectious Disease"/>
            <person name="Wu L."/>
            <person name="Ma J."/>
        </authorList>
    </citation>
    <scope>NUCLEOTIDE SEQUENCE [LARGE SCALE GENOMIC DNA]</scope>
    <source>
        <strain evidence="4">JCM 17326</strain>
    </source>
</reference>
<keyword evidence="4" id="KW-1185">Reference proteome</keyword>
<evidence type="ECO:0000256" key="1">
    <source>
        <dbReference type="SAM" id="MobiDB-lite"/>
    </source>
</evidence>
<proteinExistence type="predicted"/>
<dbReference type="PANTHER" id="PTHR46889:SF4">
    <property type="entry name" value="TRANSPOSASE INSO FOR INSERTION SEQUENCE ELEMENT IS911B-RELATED"/>
    <property type="match status" value="1"/>
</dbReference>
<dbReference type="EMBL" id="BAABDQ010000039">
    <property type="protein sequence ID" value="GAA3604184.1"/>
    <property type="molecule type" value="Genomic_DNA"/>
</dbReference>
<evidence type="ECO:0000313" key="4">
    <source>
        <dbReference type="Proteomes" id="UP001500630"/>
    </source>
</evidence>
<dbReference type="Proteomes" id="UP001500630">
    <property type="component" value="Unassembled WGS sequence"/>
</dbReference>
<dbReference type="InterPro" id="IPR001584">
    <property type="entry name" value="Integrase_cat-core"/>
</dbReference>
<dbReference type="PANTHER" id="PTHR46889">
    <property type="entry name" value="TRANSPOSASE INSF FOR INSERTION SEQUENCE IS3B-RELATED"/>
    <property type="match status" value="1"/>
</dbReference>
<dbReference type="SUPFAM" id="SSF53098">
    <property type="entry name" value="Ribonuclease H-like"/>
    <property type="match status" value="1"/>
</dbReference>
<gene>
    <name evidence="3" type="ORF">GCM10022419_106000</name>
</gene>
<name>A0ABP6ZBT6_9ACTN</name>
<dbReference type="InterPro" id="IPR012337">
    <property type="entry name" value="RNaseH-like_sf"/>
</dbReference>
<feature type="domain" description="Integrase catalytic" evidence="2">
    <location>
        <begin position="123"/>
        <end position="287"/>
    </location>
</feature>
<dbReference type="PROSITE" id="PS50994">
    <property type="entry name" value="INTEGRASE"/>
    <property type="match status" value="1"/>
</dbReference>
<accession>A0ABP6ZBT6</accession>
<dbReference type="Pfam" id="PF00665">
    <property type="entry name" value="rve"/>
    <property type="match status" value="1"/>
</dbReference>
<dbReference type="InterPro" id="IPR050900">
    <property type="entry name" value="Transposase_IS3/IS150/IS904"/>
</dbReference>
<feature type="region of interest" description="Disordered" evidence="1">
    <location>
        <begin position="307"/>
        <end position="340"/>
    </location>
</feature>
<comment type="caution">
    <text evidence="3">The sequence shown here is derived from an EMBL/GenBank/DDBJ whole genome shotgun (WGS) entry which is preliminary data.</text>
</comment>